<evidence type="ECO:0000256" key="1">
    <source>
        <dbReference type="SAM" id="Phobius"/>
    </source>
</evidence>
<proteinExistence type="predicted"/>
<dbReference type="EMBL" id="FOGW01000004">
    <property type="protein sequence ID" value="SER42711.1"/>
    <property type="molecule type" value="Genomic_DNA"/>
</dbReference>
<keyword evidence="1" id="KW-0472">Membrane</keyword>
<organism evidence="2 3">
    <name type="scientific">Lachnobacterium bovis</name>
    <dbReference type="NCBI Taxonomy" id="140626"/>
    <lineage>
        <taxon>Bacteria</taxon>
        <taxon>Bacillati</taxon>
        <taxon>Bacillota</taxon>
        <taxon>Clostridia</taxon>
        <taxon>Lachnospirales</taxon>
        <taxon>Lachnospiraceae</taxon>
        <taxon>Lachnobacterium</taxon>
    </lineage>
</organism>
<feature type="transmembrane region" description="Helical" evidence="1">
    <location>
        <begin position="20"/>
        <end position="53"/>
    </location>
</feature>
<dbReference type="OrthoDB" id="2062630at2"/>
<dbReference type="AlphaFoldDB" id="A0A1H9P3L9"/>
<dbReference type="InterPro" id="IPR046088">
    <property type="entry name" value="DUF6106"/>
</dbReference>
<gene>
    <name evidence="2" type="ORF">SAMN02910429_00074</name>
</gene>
<evidence type="ECO:0000313" key="2">
    <source>
        <dbReference type="EMBL" id="SER42711.1"/>
    </source>
</evidence>
<dbReference type="Pfam" id="PF19601">
    <property type="entry name" value="DUF6106"/>
    <property type="match status" value="1"/>
</dbReference>
<protein>
    <submittedName>
        <fullName evidence="2">Uncharacterized protein</fullName>
    </submittedName>
</protein>
<sequence length="166" mass="19279">MFEEFVIVERQKNTSQKIATIVTGVLFGLLLVLTLISPIFLLAVVVAGILLYIQIFRMNIEYECSYFDGEVRFAIIRNKSKRKQLKSYSMEQVVQIAPAHDRSVMNYETRKDVIKKNFTSHKKGVQYYEMVINDESGTLLIMFEPDKKYLDAVCVKYKQKVVMSTK</sequence>
<keyword evidence="1" id="KW-0812">Transmembrane</keyword>
<keyword evidence="3" id="KW-1185">Reference proteome</keyword>
<dbReference type="RefSeq" id="WP_022750016.1">
    <property type="nucleotide sequence ID" value="NZ_FOGW01000004.1"/>
</dbReference>
<reference evidence="3" key="1">
    <citation type="submission" date="2016-10" db="EMBL/GenBank/DDBJ databases">
        <authorList>
            <person name="Varghese N."/>
            <person name="Submissions S."/>
        </authorList>
    </citation>
    <scope>NUCLEOTIDE SEQUENCE [LARGE SCALE GENOMIC DNA]</scope>
    <source>
        <strain evidence="3">S1b</strain>
    </source>
</reference>
<evidence type="ECO:0000313" key="3">
    <source>
        <dbReference type="Proteomes" id="UP000182471"/>
    </source>
</evidence>
<accession>A0A1H9P3L9</accession>
<name>A0A1H9P3L9_9FIRM</name>
<keyword evidence="1" id="KW-1133">Transmembrane helix</keyword>
<dbReference type="Proteomes" id="UP000182471">
    <property type="component" value="Unassembled WGS sequence"/>
</dbReference>